<evidence type="ECO:0000313" key="4">
    <source>
        <dbReference type="EMBL" id="KAI5949233.1"/>
    </source>
</evidence>
<feature type="region of interest" description="Disordered" evidence="2">
    <location>
        <begin position="188"/>
        <end position="237"/>
    </location>
</feature>
<feature type="compositionally biased region" description="Polar residues" evidence="2">
    <location>
        <begin position="103"/>
        <end position="119"/>
    </location>
</feature>
<keyword evidence="1" id="KW-0175">Coiled coil</keyword>
<evidence type="ECO:0000256" key="2">
    <source>
        <dbReference type="SAM" id="MobiDB-lite"/>
    </source>
</evidence>
<feature type="compositionally biased region" description="Polar residues" evidence="2">
    <location>
        <begin position="188"/>
        <end position="202"/>
    </location>
</feature>
<proteinExistence type="predicted"/>
<evidence type="ECO:0000256" key="1">
    <source>
        <dbReference type="SAM" id="Coils"/>
    </source>
</evidence>
<keyword evidence="5" id="KW-1185">Reference proteome</keyword>
<feature type="compositionally biased region" description="Basic and acidic residues" evidence="2">
    <location>
        <begin position="268"/>
        <end position="279"/>
    </location>
</feature>
<dbReference type="RefSeq" id="XP_051606735.1">
    <property type="nucleotide sequence ID" value="XM_051754374.1"/>
</dbReference>
<dbReference type="EMBL" id="JAIHNG010000164">
    <property type="protein sequence ID" value="KAI5949225.1"/>
    <property type="molecule type" value="Genomic_DNA"/>
</dbReference>
<accession>A0AAD5BAI3</accession>
<feature type="region of interest" description="Disordered" evidence="2">
    <location>
        <begin position="268"/>
        <end position="334"/>
    </location>
</feature>
<feature type="compositionally biased region" description="Polar residues" evidence="2">
    <location>
        <begin position="22"/>
        <end position="44"/>
    </location>
</feature>
<sequence>MERRRQGTSKPDVPLQFKVRQFSASPRSHSDTEQTSITPTTKATPKSKGLNVFAVSPLDTGSMSRSQSSESTSSNANSVKRRSSILSNNTQLPLLSESEDETCSSSPRRTSLTPQSETALPSKDHLLQLSIDEQLRILALKEMAIVQIKEQMQNLKTKLHTEEGELHKLREVVQRSLYQEISGAASNTAATVNRQRTNSNPRDQAIESIRAKRRSSSGAARQLDAGSAEEGGRPSKLWSGITKPFNMLQQFDTMLQNEFEKSLVLDEEKRRHEQQRRGEQPLQLQSSRESNRVSQHSRRSEESTNGAGGVTSPMQSGTAQSLSDYRSSDDRHSDDVIQKVSDSIWSFVNDVKQNVLSSLNEEDMANKEFDVDDQTIDFSMYKR</sequence>
<dbReference type="AlphaFoldDB" id="A0AAD5BAI3"/>
<comment type="caution">
    <text evidence="4">The sequence shown here is derived from an EMBL/GenBank/DDBJ whole genome shotgun (WGS) entry which is preliminary data.</text>
</comment>
<feature type="compositionally biased region" description="Polar residues" evidence="2">
    <location>
        <begin position="84"/>
        <end position="93"/>
    </location>
</feature>
<protein>
    <submittedName>
        <fullName evidence="3">TDA11</fullName>
    </submittedName>
</protein>
<gene>
    <name evidence="3" type="ORF">KGF57_004823</name>
    <name evidence="4" type="ORF">KGF57_004831</name>
</gene>
<dbReference type="GeneID" id="76152867"/>
<organism evidence="4 5">
    <name type="scientific">Candida theae</name>
    <dbReference type="NCBI Taxonomy" id="1198502"/>
    <lineage>
        <taxon>Eukaryota</taxon>
        <taxon>Fungi</taxon>
        <taxon>Dikarya</taxon>
        <taxon>Ascomycota</taxon>
        <taxon>Saccharomycotina</taxon>
        <taxon>Pichiomycetes</taxon>
        <taxon>Debaryomycetaceae</taxon>
        <taxon>Candida/Lodderomyces clade</taxon>
        <taxon>Candida</taxon>
    </lineage>
</organism>
<name>A0AAD5BAI3_9ASCO</name>
<feature type="coiled-coil region" evidence="1">
    <location>
        <begin position="138"/>
        <end position="172"/>
    </location>
</feature>
<feature type="compositionally biased region" description="Polar residues" evidence="2">
    <location>
        <begin position="282"/>
        <end position="294"/>
    </location>
</feature>
<feature type="compositionally biased region" description="Low complexity" evidence="2">
    <location>
        <begin position="62"/>
        <end position="78"/>
    </location>
</feature>
<dbReference type="EMBL" id="JAIHNG010000164">
    <property type="protein sequence ID" value="KAI5949233.1"/>
    <property type="molecule type" value="Genomic_DNA"/>
</dbReference>
<reference evidence="4 5" key="1">
    <citation type="journal article" date="2022" name="DNA Res.">
        <title>Genome analysis of five recently described species of the CUG-Ser clade uncovers Candida theae as a new hybrid lineage with pathogenic potential in the Candida parapsilosis species complex.</title>
        <authorList>
            <person name="Mixao V."/>
            <person name="Del Olmo V."/>
            <person name="Hegedusova E."/>
            <person name="Saus E."/>
            <person name="Pryszcz L."/>
            <person name="Cillingova A."/>
            <person name="Nosek J."/>
            <person name="Gabaldon T."/>
        </authorList>
    </citation>
    <scope>NUCLEOTIDE SEQUENCE [LARGE SCALE GENOMIC DNA]</scope>
    <source>
        <strain evidence="4 5">CBS 12239</strain>
    </source>
</reference>
<evidence type="ECO:0000313" key="5">
    <source>
        <dbReference type="Proteomes" id="UP001204833"/>
    </source>
</evidence>
<dbReference type="Proteomes" id="UP001204833">
    <property type="component" value="Unassembled WGS sequence"/>
</dbReference>
<evidence type="ECO:0000313" key="3">
    <source>
        <dbReference type="EMBL" id="KAI5949225.1"/>
    </source>
</evidence>
<feature type="region of interest" description="Disordered" evidence="2">
    <location>
        <begin position="1"/>
        <end position="119"/>
    </location>
</feature>